<feature type="domain" description="RNA polymerase N-terminal" evidence="16">
    <location>
        <begin position="373"/>
        <end position="699"/>
    </location>
</feature>
<dbReference type="Pfam" id="PF04998">
    <property type="entry name" value="RNA_pol_Rpb1_5"/>
    <property type="match status" value="1"/>
</dbReference>
<dbReference type="PANTHER" id="PTHR19376">
    <property type="entry name" value="DNA-DIRECTED RNA POLYMERASE"/>
    <property type="match status" value="1"/>
</dbReference>
<feature type="compositionally biased region" description="Acidic residues" evidence="15">
    <location>
        <begin position="1746"/>
        <end position="1762"/>
    </location>
</feature>
<dbReference type="Gene3D" id="4.10.860.120">
    <property type="entry name" value="RNA polymerase II, clamp domain"/>
    <property type="match status" value="1"/>
</dbReference>
<dbReference type="FunFam" id="3.30.1490.180:FF:000003">
    <property type="entry name" value="DNA-directed RNA polymerase subunit"/>
    <property type="match status" value="1"/>
</dbReference>
<feature type="compositionally biased region" description="Polar residues" evidence="15">
    <location>
        <begin position="1370"/>
        <end position="1383"/>
    </location>
</feature>
<gene>
    <name evidence="17" type="ORF">BDV95DRAFT_556368</name>
</gene>
<keyword evidence="5 14" id="KW-0808">Transferase</keyword>
<dbReference type="Pfam" id="PF00623">
    <property type="entry name" value="RNA_pol_Rpb1_2"/>
    <property type="match status" value="1"/>
</dbReference>
<dbReference type="Gene3D" id="3.30.70.2850">
    <property type="match status" value="1"/>
</dbReference>
<dbReference type="GO" id="GO:0006351">
    <property type="term" value="P:DNA-templated transcription"/>
    <property type="evidence" value="ECO:0007669"/>
    <property type="project" value="InterPro"/>
</dbReference>
<protein>
    <recommendedName>
        <fullName evidence="14">DNA-directed RNA polymerase subunit</fullName>
        <ecNumber evidence="14">2.7.7.6</ecNumber>
    </recommendedName>
</protein>
<evidence type="ECO:0000256" key="13">
    <source>
        <dbReference type="ARBA" id="ARBA00053996"/>
    </source>
</evidence>
<feature type="compositionally biased region" description="Acidic residues" evidence="15">
    <location>
        <begin position="281"/>
        <end position="296"/>
    </location>
</feature>
<organism evidence="17 18">
    <name type="scientific">Massariosphaeria phaeospora</name>
    <dbReference type="NCBI Taxonomy" id="100035"/>
    <lineage>
        <taxon>Eukaryota</taxon>
        <taxon>Fungi</taxon>
        <taxon>Dikarya</taxon>
        <taxon>Ascomycota</taxon>
        <taxon>Pezizomycotina</taxon>
        <taxon>Dothideomycetes</taxon>
        <taxon>Pleosporomycetidae</taxon>
        <taxon>Pleosporales</taxon>
        <taxon>Pleosporales incertae sedis</taxon>
        <taxon>Massariosphaeria</taxon>
    </lineage>
</organism>
<feature type="compositionally biased region" description="Basic residues" evidence="15">
    <location>
        <begin position="1780"/>
        <end position="1793"/>
    </location>
</feature>
<dbReference type="InterPro" id="IPR044893">
    <property type="entry name" value="RNA_pol_Rpb1_clamp_domain"/>
</dbReference>
<evidence type="ECO:0000256" key="6">
    <source>
        <dbReference type="ARBA" id="ARBA00022695"/>
    </source>
</evidence>
<dbReference type="GO" id="GO:0003677">
    <property type="term" value="F:DNA binding"/>
    <property type="evidence" value="ECO:0007669"/>
    <property type="project" value="InterPro"/>
</dbReference>
<dbReference type="InterPro" id="IPR038120">
    <property type="entry name" value="Rpb1_funnel_sf"/>
</dbReference>
<dbReference type="Gene3D" id="1.10.150.390">
    <property type="match status" value="1"/>
</dbReference>
<dbReference type="EMBL" id="JAADJZ010000001">
    <property type="protein sequence ID" value="KAF2877941.1"/>
    <property type="molecule type" value="Genomic_DNA"/>
</dbReference>
<evidence type="ECO:0000256" key="4">
    <source>
        <dbReference type="ARBA" id="ARBA00022478"/>
    </source>
</evidence>
<dbReference type="InterPro" id="IPR045867">
    <property type="entry name" value="DNA-dir_RpoC_beta_prime"/>
</dbReference>
<comment type="catalytic activity">
    <reaction evidence="12 14">
        <text>RNA(n) + a ribonucleoside 5'-triphosphate = RNA(n+1) + diphosphate</text>
        <dbReference type="Rhea" id="RHEA:21248"/>
        <dbReference type="Rhea" id="RHEA-COMP:14527"/>
        <dbReference type="Rhea" id="RHEA-COMP:17342"/>
        <dbReference type="ChEBI" id="CHEBI:33019"/>
        <dbReference type="ChEBI" id="CHEBI:61557"/>
        <dbReference type="ChEBI" id="CHEBI:140395"/>
        <dbReference type="EC" id="2.7.7.6"/>
    </reaction>
</comment>
<keyword evidence="7" id="KW-0479">Metal-binding</keyword>
<accession>A0A7C8MIV9</accession>
<keyword evidence="18" id="KW-1185">Reference proteome</keyword>
<keyword evidence="6 14" id="KW-0548">Nucleotidyltransferase</keyword>
<evidence type="ECO:0000256" key="8">
    <source>
        <dbReference type="ARBA" id="ARBA00022833"/>
    </source>
</evidence>
<feature type="compositionally biased region" description="Acidic residues" evidence="15">
    <location>
        <begin position="1394"/>
        <end position="1408"/>
    </location>
</feature>
<evidence type="ECO:0000256" key="9">
    <source>
        <dbReference type="ARBA" id="ARBA00022842"/>
    </source>
</evidence>
<dbReference type="SUPFAM" id="SSF64484">
    <property type="entry name" value="beta and beta-prime subunits of DNA dependent RNA-polymerase"/>
    <property type="match status" value="1"/>
</dbReference>
<comment type="caution">
    <text evidence="17">The sequence shown here is derived from an EMBL/GenBank/DDBJ whole genome shotgun (WGS) entry which is preliminary data.</text>
</comment>
<feature type="compositionally biased region" description="Acidic residues" evidence="15">
    <location>
        <begin position="1421"/>
        <end position="1432"/>
    </location>
</feature>
<dbReference type="InterPro" id="IPR007066">
    <property type="entry name" value="RNA_pol_Rpb1_3"/>
</dbReference>
<dbReference type="InterPro" id="IPR047107">
    <property type="entry name" value="DNA-dir_RNA_pol1_lsu_C"/>
</dbReference>
<dbReference type="FunFam" id="1.10.150.390:FF:000005">
    <property type="entry name" value="DNA-directed RNA polymerase subunit"/>
    <property type="match status" value="1"/>
</dbReference>
<feature type="region of interest" description="Disordered" evidence="15">
    <location>
        <begin position="269"/>
        <end position="296"/>
    </location>
</feature>
<evidence type="ECO:0000313" key="18">
    <source>
        <dbReference type="Proteomes" id="UP000481861"/>
    </source>
</evidence>
<evidence type="ECO:0000256" key="15">
    <source>
        <dbReference type="SAM" id="MobiDB-lite"/>
    </source>
</evidence>
<evidence type="ECO:0000256" key="5">
    <source>
        <dbReference type="ARBA" id="ARBA00022679"/>
    </source>
</evidence>
<dbReference type="InterPro" id="IPR015699">
    <property type="entry name" value="DNA-dir_RNA_pol1_lsu_N"/>
</dbReference>
<comment type="subcellular location">
    <subcellularLocation>
        <location evidence="1">Nucleus</location>
    </subcellularLocation>
</comment>
<evidence type="ECO:0000256" key="11">
    <source>
        <dbReference type="ARBA" id="ARBA00023242"/>
    </source>
</evidence>
<name>A0A7C8MIV9_9PLEO</name>
<dbReference type="Pfam" id="PF04997">
    <property type="entry name" value="RNA_pol_Rpb1_1"/>
    <property type="match status" value="1"/>
</dbReference>
<dbReference type="InterPro" id="IPR006592">
    <property type="entry name" value="RNA_pol_N"/>
</dbReference>
<dbReference type="InterPro" id="IPR007081">
    <property type="entry name" value="RNA_pol_Rpb1_5"/>
</dbReference>
<dbReference type="InterPro" id="IPR007083">
    <property type="entry name" value="RNA_pol_Rpb1_4"/>
</dbReference>
<dbReference type="Gene3D" id="1.10.274.100">
    <property type="entry name" value="RNA polymerase Rpb1, domain 3"/>
    <property type="match status" value="1"/>
</dbReference>
<keyword evidence="8" id="KW-0862">Zinc</keyword>
<evidence type="ECO:0000259" key="16">
    <source>
        <dbReference type="SMART" id="SM00663"/>
    </source>
</evidence>
<evidence type="ECO:0000256" key="1">
    <source>
        <dbReference type="ARBA" id="ARBA00004123"/>
    </source>
</evidence>
<dbReference type="Gene3D" id="2.40.40.20">
    <property type="match status" value="1"/>
</dbReference>
<dbReference type="EC" id="2.7.7.6" evidence="14"/>
<feature type="region of interest" description="Disordered" evidence="15">
    <location>
        <begin position="1356"/>
        <end position="1483"/>
    </location>
</feature>
<dbReference type="GO" id="GO:0003899">
    <property type="term" value="F:DNA-directed RNA polymerase activity"/>
    <property type="evidence" value="ECO:0007669"/>
    <property type="project" value="UniProtKB-EC"/>
</dbReference>
<keyword evidence="11" id="KW-0539">Nucleus</keyword>
<comment type="function">
    <text evidence="13">DNA-dependent RNA polymerase catalyzes the transcription of DNA into RNA using the four ribonucleoside triphosphates as substrates. Largest and catalytic core component of RNA polymerase I which synthesizes ribosomal RNA precursors. Forms the polymerase active center together with the second largest subunit. A single stranded DNA template strand of the promoter is positioned within the central active site cleft of Pol I. A bridging helix emanates from RPA1 and crosses the cleft near the catalytic site and is thought to promote translocation of Pol I by acting as a ratchet that moves the RNA-DNA hybrid through the active site by switching from straight to bent conformations at each step of nucleotide addition.</text>
</comment>
<dbReference type="OrthoDB" id="270392at2759"/>
<keyword evidence="4 14" id="KW-0240">DNA-directed RNA polymerase</keyword>
<evidence type="ECO:0000256" key="14">
    <source>
        <dbReference type="RuleBase" id="RU004279"/>
    </source>
</evidence>
<evidence type="ECO:0000256" key="7">
    <source>
        <dbReference type="ARBA" id="ARBA00022723"/>
    </source>
</evidence>
<feature type="region of interest" description="Disordered" evidence="15">
    <location>
        <begin position="1722"/>
        <end position="1793"/>
    </location>
</feature>
<dbReference type="FunFam" id="2.40.40.20:FF:000019">
    <property type="entry name" value="DNA-directed RNA polymerase II subunit RPB1"/>
    <property type="match status" value="1"/>
</dbReference>
<evidence type="ECO:0000256" key="3">
    <source>
        <dbReference type="ARBA" id="ARBA00011251"/>
    </source>
</evidence>
<dbReference type="GO" id="GO:0046872">
    <property type="term" value="F:metal ion binding"/>
    <property type="evidence" value="ECO:0007669"/>
    <property type="project" value="UniProtKB-KW"/>
</dbReference>
<dbReference type="Pfam" id="PF04983">
    <property type="entry name" value="RNA_pol_Rpb1_3"/>
    <property type="match status" value="1"/>
</dbReference>
<keyword evidence="10 14" id="KW-0804">Transcription</keyword>
<comment type="similarity">
    <text evidence="2 14">Belongs to the RNA polymerase beta' chain family.</text>
</comment>
<dbReference type="InterPro" id="IPR042102">
    <property type="entry name" value="RNA_pol_Rpb1_3_sf"/>
</dbReference>
<feature type="compositionally biased region" description="Acidic residues" evidence="15">
    <location>
        <begin position="1722"/>
        <end position="1732"/>
    </location>
</feature>
<dbReference type="FunFam" id="1.10.274.100:FF:000006">
    <property type="entry name" value="DNA-directed RNA polymerase subunit"/>
    <property type="match status" value="1"/>
</dbReference>
<proteinExistence type="inferred from homology"/>
<dbReference type="Gene3D" id="1.10.357.120">
    <property type="match status" value="1"/>
</dbReference>
<evidence type="ECO:0000313" key="17">
    <source>
        <dbReference type="EMBL" id="KAF2877941.1"/>
    </source>
</evidence>
<dbReference type="Gene3D" id="3.30.1490.180">
    <property type="entry name" value="RNA polymerase ii"/>
    <property type="match status" value="1"/>
</dbReference>
<dbReference type="Pfam" id="PF05000">
    <property type="entry name" value="RNA_pol_Rpb1_4"/>
    <property type="match status" value="1"/>
</dbReference>
<keyword evidence="9" id="KW-0460">Magnesium</keyword>
<comment type="subunit">
    <text evidence="3">Component of the RNA polymerase I (Pol I) complex consisting of at least 13 subunits.</text>
</comment>
<dbReference type="Gene3D" id="1.10.132.30">
    <property type="match status" value="1"/>
</dbReference>
<evidence type="ECO:0000256" key="12">
    <source>
        <dbReference type="ARBA" id="ARBA00048552"/>
    </source>
</evidence>
<dbReference type="SMART" id="SM00663">
    <property type="entry name" value="RPOLA_N"/>
    <property type="match status" value="1"/>
</dbReference>
<evidence type="ECO:0000256" key="10">
    <source>
        <dbReference type="ARBA" id="ARBA00023163"/>
    </source>
</evidence>
<dbReference type="InterPro" id="IPR007080">
    <property type="entry name" value="RNA_pol_Rpb1_1"/>
</dbReference>
<feature type="compositionally biased region" description="Acidic residues" evidence="15">
    <location>
        <begin position="1465"/>
        <end position="1474"/>
    </location>
</feature>
<dbReference type="CDD" id="cd01435">
    <property type="entry name" value="RNAP_I_RPA1_N"/>
    <property type="match status" value="1"/>
</dbReference>
<dbReference type="CDD" id="cd02735">
    <property type="entry name" value="RNAP_I_Rpa1_C"/>
    <property type="match status" value="1"/>
</dbReference>
<sequence>MNISQSVSTAITAVGFEFYTPQDIRTLSVKRITNPTTFDSLLHPVPGGLHDAALGAFLDNPCSTCGLTTMDGCPGHCGHIELPVPVYHLTVMDQLLRLLRGKCGYCHRLKMSRVQANEYVSKLRLIRSGLVQQANDMNEHVDLSGATKKKLDIAQDSDSDEDNNDVIGQRNDYVKKCMRQAGITKGTAHTVKTKNETTSEARRLVIKDFLAELNKSKKCRNCGGINPTFRKDRGVKIFRITLNGKEKAAMAQVQKRMDNPLDILTRRQAKASKQRMPADEAVADLDQTSEEEEDAGMLDAEEDDGTLIASESMVRSGTRSTTTSGLPDKAQEYLTTSEVRAALVLLFEKEEELMRLVYNPYSRSKARSGVTADMFFIHTVVVPPNRYRMEDKTGDSIAESPKNSLYKGILNTCDALRQISNEMKGQENEAGYRRRDFGDLQAAWVNLQGSVNALIDRDANPVQGLAGRSNADGIKQNLEKKEGLFRKNMMGKRVNFAARSVISPDPNIETNEIGVPPVFAKKLTYPEPVTNHNFYDLKEAVLNGADKWPGAVAIENEHGQVIALKKKNYEERQALANQLLAPSSTNVNGSRNKKVHRHLNNGDVVIMNRQPTLHKPSLMAHRARVLPGEKTIRMHYANCNTYNADFDGDEMNMHFPQNEIARAEAATIADTDHQYLSATAGKPLRGLIQDHISMGVWLTNKDTFFTREDYHQLLYASLRPEDGHTTSGTLLTVEPAIWKPRPLWTGKQIVTTLLKNIKPDEYPGLTLTSKSQTSSKFWGANSEEQNVIVKDGELLCGILDKSQIGPVGGGLINGVYETYGHTTAGRVLSVLGRLLTKLLHMRAFSCGVEDLILTKQGDEARLHALKGAEQVGLEVAAKYVTLDPQKLGPNSTELQKRLEQVMRDEFKHKGLDMLANNGTKDISSAVTAACLPEELIKRFPKNQMQTMTGSGAKGSMVNANQISCNLGQQVLEGRRVPVMVSGKTLPCFKPYETSVRAGGYVVNRFLTGIRPQEYYFHTMAGREGLIDTAVKTSRSGYLQRCIIKGMEGLRVEYDTSVRDSDGAMVQFLYGEDGLDPTKQKYLNDFKFQAENFMSMYQSLNIAEGYAEVQSKEATDHTKAAYKRVRKTGNPAAMDPATTLYNPGRYCGSTSEKFFAAKREYCESNPDKLLRNKKRDPDGEILKKTFEAMLDVKYLRSIVEPGEAVGVVAGQSIGEPSTQMTLNTFHLAGHAAKNVTLGIPRLREIVMTASANISTPGMTLYPHPELSQQDNEKFAKSISRLPLSAVLDKVTVTEQLGAGSHYAQARKFKIRLDLYPAKEYTQEYAIKVRDVAESLEKKFCPRLQKVIRADLKKKGENKSLATARSGAVPQVGTSSGTIEQQTVRNPDAEAINEGAVEDEDSDDGGDDDATYAKQRGRRQDSVEFEEPEEEEQAFADGLNRAESADIEDETYGGSPKPSRATSPDSDTGDTEDEEMLIPKEESSQIRAERISRDCVDISRFVFDDKAGAFCEVTFEFSSMTPKFLMLHHVEAAADFATIHVIPGITSAVVSVEKVTNPKTKTETDIPAIITEGANMIAMREFPHLIDTTRLFTNDIVAMLHLYGVEACRATIVREMHAVFSGHGISVDNRHLNLIADTMTKSGGFTPFNRNGLKSNVSPFMKMSFETTVGFLRDAVLEHDWDELKNPSARIVVGRLGTVGTGCFDVFAPVAVRDPLLEWDEEVDEEQLDEEMDVEPGLGPEVQPEPEAQPEPEVPADVDMDADPDVQKRDFADGGQNPTPKPLKKKKKHRRSSDA</sequence>
<dbReference type="InterPro" id="IPR000722">
    <property type="entry name" value="RNA_pol_asu"/>
</dbReference>
<evidence type="ECO:0000256" key="2">
    <source>
        <dbReference type="ARBA" id="ARBA00006460"/>
    </source>
</evidence>
<dbReference type="PANTHER" id="PTHR19376:SF11">
    <property type="entry name" value="DNA-DIRECTED RNA POLYMERASE I SUBUNIT RPA1"/>
    <property type="match status" value="1"/>
</dbReference>
<dbReference type="GO" id="GO:0005736">
    <property type="term" value="C:RNA polymerase I complex"/>
    <property type="evidence" value="ECO:0007669"/>
    <property type="project" value="TreeGrafter"/>
</dbReference>
<reference evidence="17 18" key="1">
    <citation type="submission" date="2020-01" db="EMBL/GenBank/DDBJ databases">
        <authorList>
            <consortium name="DOE Joint Genome Institute"/>
            <person name="Haridas S."/>
            <person name="Albert R."/>
            <person name="Binder M."/>
            <person name="Bloem J."/>
            <person name="Labutti K."/>
            <person name="Salamov A."/>
            <person name="Andreopoulos B."/>
            <person name="Baker S.E."/>
            <person name="Barry K."/>
            <person name="Bills G."/>
            <person name="Bluhm B.H."/>
            <person name="Cannon C."/>
            <person name="Castanera R."/>
            <person name="Culley D.E."/>
            <person name="Daum C."/>
            <person name="Ezra D."/>
            <person name="Gonzalez J.B."/>
            <person name="Henrissat B."/>
            <person name="Kuo A."/>
            <person name="Liang C."/>
            <person name="Lipzen A."/>
            <person name="Lutzoni F."/>
            <person name="Magnuson J."/>
            <person name="Mondo S."/>
            <person name="Nolan M."/>
            <person name="Ohm R."/>
            <person name="Pangilinan J."/>
            <person name="Park H.-J.H."/>
            <person name="Ramirez L."/>
            <person name="Alfaro M."/>
            <person name="Sun H."/>
            <person name="Tritt A."/>
            <person name="Yoshinaga Y."/>
            <person name="Zwiers L.-H.L."/>
            <person name="Turgeon B.G."/>
            <person name="Goodwin S.B."/>
            <person name="Spatafora J.W."/>
            <person name="Crous P.W."/>
            <person name="Grigoriev I.V."/>
        </authorList>
    </citation>
    <scope>NUCLEOTIDE SEQUENCE [LARGE SCALE GENOMIC DNA]</scope>
    <source>
        <strain evidence="17 18">CBS 611.86</strain>
    </source>
</reference>
<dbReference type="Proteomes" id="UP000481861">
    <property type="component" value="Unassembled WGS sequence"/>
</dbReference>